<feature type="transmembrane region" description="Helical" evidence="6">
    <location>
        <begin position="128"/>
        <end position="146"/>
    </location>
</feature>
<keyword evidence="9" id="KW-1185">Reference proteome</keyword>
<evidence type="ECO:0000256" key="6">
    <source>
        <dbReference type="SAM" id="Phobius"/>
    </source>
</evidence>
<feature type="compositionally biased region" description="Basic and acidic residues" evidence="5">
    <location>
        <begin position="518"/>
        <end position="540"/>
    </location>
</feature>
<keyword evidence="4 6" id="KW-0472">Membrane</keyword>
<proteinExistence type="predicted"/>
<evidence type="ECO:0000256" key="3">
    <source>
        <dbReference type="ARBA" id="ARBA00022989"/>
    </source>
</evidence>
<dbReference type="PANTHER" id="PTHR39469:SF1">
    <property type="entry name" value="DUF4203 DOMAIN-CONTAINING PROTEIN"/>
    <property type="match status" value="1"/>
</dbReference>
<feature type="region of interest" description="Disordered" evidence="5">
    <location>
        <begin position="880"/>
        <end position="899"/>
    </location>
</feature>
<evidence type="ECO:0000313" key="9">
    <source>
        <dbReference type="Proteomes" id="UP000717696"/>
    </source>
</evidence>
<dbReference type="InterPro" id="IPR025256">
    <property type="entry name" value="TM7S3/TM198-like_dom"/>
</dbReference>
<comment type="caution">
    <text evidence="8">The sequence shown here is derived from an EMBL/GenBank/DDBJ whole genome shotgun (WGS) entry which is preliminary data.</text>
</comment>
<feature type="compositionally biased region" description="Polar residues" evidence="5">
    <location>
        <begin position="665"/>
        <end position="684"/>
    </location>
</feature>
<protein>
    <recommendedName>
        <fullName evidence="7">TM7S3/TM198-like domain-containing protein</fullName>
    </recommendedName>
</protein>
<evidence type="ECO:0000256" key="2">
    <source>
        <dbReference type="ARBA" id="ARBA00022692"/>
    </source>
</evidence>
<feature type="compositionally biased region" description="Polar residues" evidence="5">
    <location>
        <begin position="815"/>
        <end position="839"/>
    </location>
</feature>
<evidence type="ECO:0000256" key="5">
    <source>
        <dbReference type="SAM" id="MobiDB-lite"/>
    </source>
</evidence>
<dbReference type="EMBL" id="JAGMUU010000001">
    <property type="protein sequence ID" value="KAH7162464.1"/>
    <property type="molecule type" value="Genomic_DNA"/>
</dbReference>
<dbReference type="GO" id="GO:0016020">
    <property type="term" value="C:membrane"/>
    <property type="evidence" value="ECO:0007669"/>
    <property type="project" value="UniProtKB-SubCell"/>
</dbReference>
<feature type="domain" description="TM7S3/TM198-like" evidence="7">
    <location>
        <begin position="1"/>
        <end position="201"/>
    </location>
</feature>
<sequence>MLLTGLTYGLIGIKNTWIHTFFSTAYVGALGVSVLIVYVMSENVSNALQGGYVVAAVVSGCALGSASVFFRELLEGLGCALGGFCVSMWLMCLVPGGLLKQVAAKAIFISCFTLAGFVFYCSRYTRDWALIVMIAFTGATVTVLGIDCFSRAGLKEFWAWVWDLNDNLFPLGADSYPVTKGIRVETAAVIIIFLISIISQIKLWKIVREQREKRAEETAEGQRNLQEEEENVGRNIEESNARERRQWERTYGNGEGSSTLSPRNSEGGDDVSEKKLRSSHTGSSKRQPSIEVIEMTDLAQPPPPPKPAAVNLMASEHETDGRVTVRVAEDDFPPAPPVQEVNDKISDDRSSTFVGLEDDRRVSQMTGVSQSPAPKVVPLPFVVPDTDDARSEADRSSVATFADDDEGLPPTPGHRHSIVQRLSHLSRGSAEMLRSLSQRSSRHENFPQDLYRSTDELVIPGPKQHDDDGSLAATIDDESISAGDRRSLASPQLPRSIEITAQLSDRGMLSPTLSEQPKTQDGDAKSDANHSRADRSEAHVSEVQTKPKSIASAASTRVRLTKESLPEGPRLSRVTTSYRTNEWAKHLSTAENPAFEEIVISEPQIQESAAPVYVQELQKSAGQGTPPPAIARSDSQVSNMTYSAQNRGSKQNVPAALAILTGDIQNRSPSTTPTSAGMPRSSSMALRRTSGGFEPIAEERDAYVQATPIIEEVDHLRAQSTSPALHPADARRSLTPGIVSYSSPQTLIAQREMVLRNKSQGNLVASTSDLNLYRGSSDAGSLNNYAMYAAGVGADADDEPLSQRQERLMQERLMRNSNSLNPSASTPSLTRLSGGSDLNASRVPFDSHQPQRESSLPTQAARDAALSQFRQAVAHDLRAGTPVMNNPGREPSPFAPMSLLGGRETEVQRNIEMGRNILMGQKEAEAQRREMEQRQKEWNDRAFDERMRSGDFLEVHREAMRKMQKHAK</sequence>
<dbReference type="PANTHER" id="PTHR39469">
    <property type="entry name" value="CHROMOSOME 1, WHOLE GENOME SHOTGUN SEQUENCE"/>
    <property type="match status" value="1"/>
</dbReference>
<evidence type="ECO:0000313" key="8">
    <source>
        <dbReference type="EMBL" id="KAH7162464.1"/>
    </source>
</evidence>
<feature type="region of interest" description="Disordered" evidence="5">
    <location>
        <begin position="217"/>
        <end position="290"/>
    </location>
</feature>
<feature type="region of interest" description="Disordered" evidence="5">
    <location>
        <begin position="665"/>
        <end position="686"/>
    </location>
</feature>
<dbReference type="Pfam" id="PF13886">
    <property type="entry name" value="TM7S3_TM198"/>
    <property type="match status" value="1"/>
</dbReference>
<feature type="transmembrane region" description="Helical" evidence="6">
    <location>
        <begin position="102"/>
        <end position="121"/>
    </location>
</feature>
<dbReference type="OrthoDB" id="102260at2759"/>
<keyword evidence="2 6" id="KW-0812">Transmembrane</keyword>
<dbReference type="AlphaFoldDB" id="A0A9P9FJ66"/>
<feature type="transmembrane region" description="Helical" evidence="6">
    <location>
        <begin position="52"/>
        <end position="70"/>
    </location>
</feature>
<accession>A0A9P9FJ66</accession>
<keyword evidence="3 6" id="KW-1133">Transmembrane helix</keyword>
<feature type="transmembrane region" description="Helical" evidence="6">
    <location>
        <begin position="21"/>
        <end position="40"/>
    </location>
</feature>
<feature type="region of interest" description="Disordered" evidence="5">
    <location>
        <begin position="476"/>
        <end position="495"/>
    </location>
</feature>
<comment type="subcellular location">
    <subcellularLocation>
        <location evidence="1">Membrane</location>
        <topology evidence="1">Multi-pass membrane protein</topology>
    </subcellularLocation>
</comment>
<evidence type="ECO:0000259" key="7">
    <source>
        <dbReference type="Pfam" id="PF13886"/>
    </source>
</evidence>
<dbReference type="Proteomes" id="UP000717696">
    <property type="component" value="Unassembled WGS sequence"/>
</dbReference>
<feature type="compositionally biased region" description="Basic and acidic residues" evidence="5">
    <location>
        <begin position="231"/>
        <end position="248"/>
    </location>
</feature>
<gene>
    <name evidence="8" type="ORF">B0J13DRAFT_536087</name>
</gene>
<feature type="compositionally biased region" description="Polar residues" evidence="5">
    <location>
        <begin position="542"/>
        <end position="555"/>
    </location>
</feature>
<reference evidence="8" key="1">
    <citation type="journal article" date="2021" name="Nat. Commun.">
        <title>Genetic determinants of endophytism in the Arabidopsis root mycobiome.</title>
        <authorList>
            <person name="Mesny F."/>
            <person name="Miyauchi S."/>
            <person name="Thiergart T."/>
            <person name="Pickel B."/>
            <person name="Atanasova L."/>
            <person name="Karlsson M."/>
            <person name="Huettel B."/>
            <person name="Barry K.W."/>
            <person name="Haridas S."/>
            <person name="Chen C."/>
            <person name="Bauer D."/>
            <person name="Andreopoulos W."/>
            <person name="Pangilinan J."/>
            <person name="LaButti K."/>
            <person name="Riley R."/>
            <person name="Lipzen A."/>
            <person name="Clum A."/>
            <person name="Drula E."/>
            <person name="Henrissat B."/>
            <person name="Kohler A."/>
            <person name="Grigoriev I.V."/>
            <person name="Martin F.M."/>
            <person name="Hacquard S."/>
        </authorList>
    </citation>
    <scope>NUCLEOTIDE SEQUENCE</scope>
    <source>
        <strain evidence="8">MPI-CAGE-AT-0021</strain>
    </source>
</reference>
<feature type="region of interest" description="Disordered" evidence="5">
    <location>
        <begin position="815"/>
        <end position="862"/>
    </location>
</feature>
<evidence type="ECO:0000256" key="1">
    <source>
        <dbReference type="ARBA" id="ARBA00004141"/>
    </source>
</evidence>
<feature type="region of interest" description="Disordered" evidence="5">
    <location>
        <begin position="366"/>
        <end position="416"/>
    </location>
</feature>
<organism evidence="8 9">
    <name type="scientific">Dactylonectria estremocensis</name>
    <dbReference type="NCBI Taxonomy" id="1079267"/>
    <lineage>
        <taxon>Eukaryota</taxon>
        <taxon>Fungi</taxon>
        <taxon>Dikarya</taxon>
        <taxon>Ascomycota</taxon>
        <taxon>Pezizomycotina</taxon>
        <taxon>Sordariomycetes</taxon>
        <taxon>Hypocreomycetidae</taxon>
        <taxon>Hypocreales</taxon>
        <taxon>Nectriaceae</taxon>
        <taxon>Dactylonectria</taxon>
    </lineage>
</organism>
<name>A0A9P9FJ66_9HYPO</name>
<feature type="region of interest" description="Disordered" evidence="5">
    <location>
        <begin position="501"/>
        <end position="573"/>
    </location>
</feature>
<feature type="transmembrane region" description="Helical" evidence="6">
    <location>
        <begin position="77"/>
        <end position="96"/>
    </location>
</feature>
<evidence type="ECO:0000256" key="4">
    <source>
        <dbReference type="ARBA" id="ARBA00023136"/>
    </source>
</evidence>